<dbReference type="GO" id="GO:1902600">
    <property type="term" value="P:proton transmembrane transport"/>
    <property type="evidence" value="ECO:0007669"/>
    <property type="project" value="InterPro"/>
</dbReference>
<evidence type="ECO:0000256" key="1">
    <source>
        <dbReference type="ARBA" id="ARBA00004141"/>
    </source>
</evidence>
<evidence type="ECO:0000313" key="10">
    <source>
        <dbReference type="Proteomes" id="UP000013827"/>
    </source>
</evidence>
<keyword evidence="3 6" id="KW-1133">Transmembrane helix</keyword>
<feature type="transmembrane region" description="Helical" evidence="6">
    <location>
        <begin position="700"/>
        <end position="721"/>
    </location>
</feature>
<feature type="region of interest" description="Disordered" evidence="5">
    <location>
        <begin position="55"/>
        <end position="81"/>
    </location>
</feature>
<feature type="transmembrane region" description="Helical" evidence="6">
    <location>
        <begin position="362"/>
        <end position="382"/>
    </location>
</feature>
<dbReference type="Pfam" id="PF00999">
    <property type="entry name" value="Na_H_Exchanger"/>
    <property type="match status" value="1"/>
</dbReference>
<proteinExistence type="predicted"/>
<evidence type="ECO:0000256" key="6">
    <source>
        <dbReference type="SAM" id="Phobius"/>
    </source>
</evidence>
<dbReference type="RefSeq" id="XP_005761763.1">
    <property type="nucleotide sequence ID" value="XM_005761706.1"/>
</dbReference>
<dbReference type="Gene3D" id="3.40.50.720">
    <property type="entry name" value="NAD(P)-binding Rossmann-like Domain"/>
    <property type="match status" value="1"/>
</dbReference>
<dbReference type="AlphaFoldDB" id="A0A0D3IDJ9"/>
<keyword evidence="4 6" id="KW-0472">Membrane</keyword>
<dbReference type="EnsemblProtists" id="EOD09334">
    <property type="protein sequence ID" value="EOD09334"/>
    <property type="gene ID" value="EMIHUDRAFT_452911"/>
</dbReference>
<feature type="domain" description="Cation/H+ exchanger transmembrane" evidence="8">
    <location>
        <begin position="231"/>
        <end position="537"/>
    </location>
</feature>
<evidence type="ECO:0000256" key="5">
    <source>
        <dbReference type="SAM" id="MobiDB-lite"/>
    </source>
</evidence>
<feature type="transmembrane region" description="Helical" evidence="6">
    <location>
        <begin position="402"/>
        <end position="421"/>
    </location>
</feature>
<dbReference type="SUPFAM" id="SSF51735">
    <property type="entry name" value="NAD(P)-binding Rossmann-fold domains"/>
    <property type="match status" value="1"/>
</dbReference>
<dbReference type="eggNOG" id="KOG1650">
    <property type="taxonomic scope" value="Eukaryota"/>
</dbReference>
<feature type="transmembrane region" description="Helical" evidence="6">
    <location>
        <begin position="538"/>
        <end position="558"/>
    </location>
</feature>
<keyword evidence="10" id="KW-1185">Reference proteome</keyword>
<dbReference type="PANTHER" id="PTHR46157:SF4">
    <property type="entry name" value="K(+) EFFLUX ANTIPORTER 3, CHLOROPLASTIC"/>
    <property type="match status" value="1"/>
</dbReference>
<reference evidence="9" key="2">
    <citation type="submission" date="2024-10" db="UniProtKB">
        <authorList>
            <consortium name="EnsemblProtists"/>
        </authorList>
    </citation>
    <scope>IDENTIFICATION</scope>
</reference>
<feature type="transmembrane region" description="Helical" evidence="6">
    <location>
        <begin position="565"/>
        <end position="584"/>
    </location>
</feature>
<dbReference type="InterPro" id="IPR038770">
    <property type="entry name" value="Na+/solute_symporter_sf"/>
</dbReference>
<dbReference type="GO" id="GO:0015297">
    <property type="term" value="F:antiporter activity"/>
    <property type="evidence" value="ECO:0007669"/>
    <property type="project" value="InterPro"/>
</dbReference>
<dbReference type="HOGENOM" id="CLU_005126_8_0_1"/>
<dbReference type="PANTHER" id="PTHR46157">
    <property type="entry name" value="K(+) EFFLUX ANTIPORTER 3, CHLOROPLASTIC"/>
    <property type="match status" value="1"/>
</dbReference>
<sequence>MAARRRLRLATILLVASRAAALATPATRSLSPPAHRFAPPPLRTAGPLLCSGAGGVSSKGDAAEHPPDWGGRPRGLGPRGWPSRAAAVRAARLRRRWLLQLERAGGWLSAMAAAASRSAASARVALVAVLLMACTSRGPLADRLAEPAGGGAPPSTMQRLVQSRGAEERVRVRFGGGGGRTSAAATALARTAEAPSGLVGRSASAVAQTWREVREHASPAERDTMVLLATAALVTPIMGTLNLSPVLGFLFAGILLGPTGLGVVSDVATTTKLAEFGVVFFLFEMGLELELERLKSVGRDAFRLGGAQFALTSLVFGAVATAFGASGPAAVVLGGGLALSSSAFVIQLLSEKGELATRFGRASFGILLFQDSADIAVVPLLVVTPLLGGSSGAALGAALRVAAIKSASALAIIFVTGRLLLQRVFQLVASARDQTAFLPPSPSAFIARDQTAFLAITLLTVLSMSAFTQALGLSDTLGAVLAGEPPRLSLLVCCLGLFFVTTGFSIDLPPPLTSSLLICCLGLFFVTTGFSIDLPPPLTSSLLTCCLGLFFVTTGFSIDLPPPLTSSLLTCCLGLFFVTTGFSIDLPPPLTSSLLTCCLGLFFVTTGFSIDLPPPLTSSLLVCCLGLFFVTTGFSIDLPPPLTSSLLVCCLGLFFVTTGFSIDLPPPLTSSLLACCLGLFFVTTGFSIDLPLALASAPAVVGLALALHLSKTAIVAAICTANQMKPAAALRSGTARLLLSQGGEFAFVIFGLAQTHGILPVGQARGGLVLQPDSEDIDKGEYVLVCGFGRVGQAVCELLTARLVRYKAFDMDPYRVAEARGEEE</sequence>
<keyword evidence="7" id="KW-0732">Signal</keyword>
<name>A0A0D3IDJ9_EMIH1</name>
<feature type="transmembrane region" description="Helical" evidence="6">
    <location>
        <begin position="590"/>
        <end position="610"/>
    </location>
</feature>
<organism evidence="9 10">
    <name type="scientific">Emiliania huxleyi (strain CCMP1516)</name>
    <dbReference type="NCBI Taxonomy" id="280463"/>
    <lineage>
        <taxon>Eukaryota</taxon>
        <taxon>Haptista</taxon>
        <taxon>Haptophyta</taxon>
        <taxon>Prymnesiophyceae</taxon>
        <taxon>Isochrysidales</taxon>
        <taxon>Noelaerhabdaceae</taxon>
        <taxon>Emiliania</taxon>
    </lineage>
</organism>
<reference evidence="10" key="1">
    <citation type="journal article" date="2013" name="Nature">
        <title>Pan genome of the phytoplankton Emiliania underpins its global distribution.</title>
        <authorList>
            <person name="Read B.A."/>
            <person name="Kegel J."/>
            <person name="Klute M.J."/>
            <person name="Kuo A."/>
            <person name="Lefebvre S.C."/>
            <person name="Maumus F."/>
            <person name="Mayer C."/>
            <person name="Miller J."/>
            <person name="Monier A."/>
            <person name="Salamov A."/>
            <person name="Young J."/>
            <person name="Aguilar M."/>
            <person name="Claverie J.M."/>
            <person name="Frickenhaus S."/>
            <person name="Gonzalez K."/>
            <person name="Herman E.K."/>
            <person name="Lin Y.C."/>
            <person name="Napier J."/>
            <person name="Ogata H."/>
            <person name="Sarno A.F."/>
            <person name="Shmutz J."/>
            <person name="Schroeder D."/>
            <person name="de Vargas C."/>
            <person name="Verret F."/>
            <person name="von Dassow P."/>
            <person name="Valentin K."/>
            <person name="Van de Peer Y."/>
            <person name="Wheeler G."/>
            <person name="Dacks J.B."/>
            <person name="Delwiche C.F."/>
            <person name="Dyhrman S.T."/>
            <person name="Glockner G."/>
            <person name="John U."/>
            <person name="Richards T."/>
            <person name="Worden A.Z."/>
            <person name="Zhang X."/>
            <person name="Grigoriev I.V."/>
            <person name="Allen A.E."/>
            <person name="Bidle K."/>
            <person name="Borodovsky M."/>
            <person name="Bowler C."/>
            <person name="Brownlee C."/>
            <person name="Cock J.M."/>
            <person name="Elias M."/>
            <person name="Gladyshev V.N."/>
            <person name="Groth M."/>
            <person name="Guda C."/>
            <person name="Hadaegh A."/>
            <person name="Iglesias-Rodriguez M.D."/>
            <person name="Jenkins J."/>
            <person name="Jones B.M."/>
            <person name="Lawson T."/>
            <person name="Leese F."/>
            <person name="Lindquist E."/>
            <person name="Lobanov A."/>
            <person name="Lomsadze A."/>
            <person name="Malik S.B."/>
            <person name="Marsh M.E."/>
            <person name="Mackinder L."/>
            <person name="Mock T."/>
            <person name="Mueller-Roeber B."/>
            <person name="Pagarete A."/>
            <person name="Parker M."/>
            <person name="Probert I."/>
            <person name="Quesneville H."/>
            <person name="Raines C."/>
            <person name="Rensing S.A."/>
            <person name="Riano-Pachon D.M."/>
            <person name="Richier S."/>
            <person name="Rokitta S."/>
            <person name="Shiraiwa Y."/>
            <person name="Soanes D.M."/>
            <person name="van der Giezen M."/>
            <person name="Wahlund T.M."/>
            <person name="Williams B."/>
            <person name="Wilson W."/>
            <person name="Wolfe G."/>
            <person name="Wurch L.L."/>
        </authorList>
    </citation>
    <scope>NUCLEOTIDE SEQUENCE</scope>
</reference>
<feature type="transmembrane region" description="Helical" evidence="6">
    <location>
        <begin position="329"/>
        <end position="350"/>
    </location>
</feature>
<protein>
    <recommendedName>
        <fullName evidence="8">Cation/H+ exchanger transmembrane domain-containing protein</fullName>
    </recommendedName>
</protein>
<feature type="transmembrane region" description="Helical" evidence="6">
    <location>
        <begin position="672"/>
        <end position="694"/>
    </location>
</feature>
<feature type="transmembrane region" description="Helical" evidence="6">
    <location>
        <begin position="515"/>
        <end position="532"/>
    </location>
</feature>
<feature type="transmembrane region" description="Helical" evidence="6">
    <location>
        <begin position="488"/>
        <end position="508"/>
    </location>
</feature>
<dbReference type="KEGG" id="ehx:EMIHUDRAFT_452911"/>
<evidence type="ECO:0000313" key="9">
    <source>
        <dbReference type="EnsemblProtists" id="EOD09334"/>
    </source>
</evidence>
<dbReference type="GeneID" id="17255463"/>
<dbReference type="PaxDb" id="2903-EOD09334"/>
<evidence type="ECO:0000256" key="2">
    <source>
        <dbReference type="ARBA" id="ARBA00022692"/>
    </source>
</evidence>
<feature type="chain" id="PRO_5044262364" description="Cation/H+ exchanger transmembrane domain-containing protein" evidence="7">
    <location>
        <begin position="22"/>
        <end position="824"/>
    </location>
</feature>
<feature type="transmembrane region" description="Helical" evidence="6">
    <location>
        <begin position="617"/>
        <end position="636"/>
    </location>
</feature>
<dbReference type="Proteomes" id="UP000013827">
    <property type="component" value="Unassembled WGS sequence"/>
</dbReference>
<feature type="transmembrane region" description="Helical" evidence="6">
    <location>
        <begin position="226"/>
        <end position="255"/>
    </location>
</feature>
<feature type="transmembrane region" description="Helical" evidence="6">
    <location>
        <begin position="642"/>
        <end position="660"/>
    </location>
</feature>
<keyword evidence="2 6" id="KW-0812">Transmembrane</keyword>
<comment type="subcellular location">
    <subcellularLocation>
        <location evidence="1">Membrane</location>
        <topology evidence="1">Multi-pass membrane protein</topology>
    </subcellularLocation>
</comment>
<feature type="transmembrane region" description="Helical" evidence="6">
    <location>
        <begin position="451"/>
        <end position="468"/>
    </location>
</feature>
<dbReference type="InterPro" id="IPR006153">
    <property type="entry name" value="Cation/H_exchanger_TM"/>
</dbReference>
<evidence type="ECO:0000256" key="7">
    <source>
        <dbReference type="SAM" id="SignalP"/>
    </source>
</evidence>
<dbReference type="InterPro" id="IPR036291">
    <property type="entry name" value="NAD(P)-bd_dom_sf"/>
</dbReference>
<accession>A0A0D3IDJ9</accession>
<evidence type="ECO:0000256" key="3">
    <source>
        <dbReference type="ARBA" id="ARBA00022989"/>
    </source>
</evidence>
<evidence type="ECO:0000259" key="8">
    <source>
        <dbReference type="Pfam" id="PF00999"/>
    </source>
</evidence>
<evidence type="ECO:0000256" key="4">
    <source>
        <dbReference type="ARBA" id="ARBA00023136"/>
    </source>
</evidence>
<feature type="transmembrane region" description="Helical" evidence="6">
    <location>
        <begin position="304"/>
        <end position="323"/>
    </location>
</feature>
<dbReference type="GO" id="GO:0016020">
    <property type="term" value="C:membrane"/>
    <property type="evidence" value="ECO:0007669"/>
    <property type="project" value="UniProtKB-SubCell"/>
</dbReference>
<feature type="signal peptide" evidence="7">
    <location>
        <begin position="1"/>
        <end position="21"/>
    </location>
</feature>
<dbReference type="Gene3D" id="1.20.1530.20">
    <property type="match status" value="2"/>
</dbReference>